<protein>
    <submittedName>
        <fullName evidence="1">Uncharacterized protein</fullName>
    </submittedName>
</protein>
<comment type="caution">
    <text evidence="1">The sequence shown here is derived from an EMBL/GenBank/DDBJ whole genome shotgun (WGS) entry which is preliminary data.</text>
</comment>
<name>A0A2P2DW49_9LEPT</name>
<evidence type="ECO:0000313" key="2">
    <source>
        <dbReference type="Proteomes" id="UP000245133"/>
    </source>
</evidence>
<dbReference type="EMBL" id="BFBB01000002">
    <property type="protein sequence ID" value="GBF48862.1"/>
    <property type="molecule type" value="Genomic_DNA"/>
</dbReference>
<dbReference type="Proteomes" id="UP000245133">
    <property type="component" value="Unassembled WGS sequence"/>
</dbReference>
<reference evidence="1 2" key="1">
    <citation type="submission" date="2018-02" db="EMBL/GenBank/DDBJ databases">
        <title>Novel Leptospira species isolated from soil and water in Japan.</title>
        <authorList>
            <person name="Nakao R."/>
            <person name="Masuzawa T."/>
        </authorList>
    </citation>
    <scope>NUCLEOTIDE SEQUENCE [LARGE SCALE GENOMIC DNA]</scope>
    <source>
        <strain evidence="1 2">YH101</strain>
    </source>
</reference>
<sequence>MTNKAIELSQDSTLYYSLGTQSFWNYYMKDVNKKSGVMEMLPTSESCREILKVQKEKNVKQLFVFETMWDGMDAEKIKNQRMCLDQISSLSKNQGQYQFIVMTLWMYEF</sequence>
<gene>
    <name evidence="1" type="ORF">LPTSP4_03620</name>
</gene>
<keyword evidence="2" id="KW-1185">Reference proteome</keyword>
<evidence type="ECO:0000313" key="1">
    <source>
        <dbReference type="EMBL" id="GBF48862.1"/>
    </source>
</evidence>
<proteinExistence type="predicted"/>
<dbReference type="AlphaFoldDB" id="A0A2P2DW49"/>
<accession>A0A2P2DW49</accession>
<organism evidence="1 2">
    <name type="scientific">Leptospira ryugenii</name>
    <dbReference type="NCBI Taxonomy" id="1917863"/>
    <lineage>
        <taxon>Bacteria</taxon>
        <taxon>Pseudomonadati</taxon>
        <taxon>Spirochaetota</taxon>
        <taxon>Spirochaetia</taxon>
        <taxon>Leptospirales</taxon>
        <taxon>Leptospiraceae</taxon>
        <taxon>Leptospira</taxon>
    </lineage>
</organism>